<evidence type="ECO:0000256" key="10">
    <source>
        <dbReference type="SAM" id="Phobius"/>
    </source>
</evidence>
<dbReference type="InterPro" id="IPR050706">
    <property type="entry name" value="Cyclic-di-GMP_PDE-like"/>
</dbReference>
<comment type="caution">
    <text evidence="12">The sequence shown here is derived from an EMBL/GenBank/DDBJ whole genome shotgun (WGS) entry which is preliminary data.</text>
</comment>
<protein>
    <recommendedName>
        <fullName evidence="2">cyclic-guanylate-specific phosphodiesterase</fullName>
        <ecNumber evidence="2">3.1.4.52</ecNumber>
    </recommendedName>
</protein>
<evidence type="ECO:0000313" key="13">
    <source>
        <dbReference type="Proteomes" id="UP000190667"/>
    </source>
</evidence>
<dbReference type="Pfam" id="PF00563">
    <property type="entry name" value="EAL"/>
    <property type="match status" value="1"/>
</dbReference>
<keyword evidence="6" id="KW-0378">Hydrolase</keyword>
<dbReference type="SMART" id="SM00052">
    <property type="entry name" value="EAL"/>
    <property type="match status" value="1"/>
</dbReference>
<dbReference type="PROSITE" id="PS50883">
    <property type="entry name" value="EAL"/>
    <property type="match status" value="1"/>
</dbReference>
<gene>
    <name evidence="12" type="ORF">BTJ39_20940</name>
</gene>
<dbReference type="CDD" id="cd01948">
    <property type="entry name" value="EAL"/>
    <property type="match status" value="1"/>
</dbReference>
<dbReference type="OrthoDB" id="675397at2"/>
<dbReference type="GO" id="GO:0005886">
    <property type="term" value="C:plasma membrane"/>
    <property type="evidence" value="ECO:0007669"/>
    <property type="project" value="UniProtKB-SubCell"/>
</dbReference>
<keyword evidence="3" id="KW-1003">Cell membrane</keyword>
<evidence type="ECO:0000256" key="9">
    <source>
        <dbReference type="ARBA" id="ARBA00034290"/>
    </source>
</evidence>
<sequence>MPLSTMVTKHVTNPRKIAVTSAVFGLVFFLLFTLLALTFTWHRRSNGYDQLALSSQHYLNNIFDSLEKTVKPLQDFTQSSCGRISSDLTQRAAFGANIRAILLVRNNAAFCSSATGNMWLNINEISPETNPDNNIDIRLIAQTPMVKDKPAIVFWLKNSHIPQSGVLATLNINLTPYLLLAARAQQIDSMAIIAGNKAITTWNDNIIDKVKLPGTPLRRVAVPGYPVTFDIYGEAMPSRDIHLILVSALLLSLLMSSVWFLVMTLRLQPGKEILLGIKRGEFHVEYQPIIEAASGRIYGMEALMRWTHPTEGRIPPDSFISFAEGQNLIVPLTRHLFKLIARDAEKLRHVVPSGSKLSINLSPTHLTASSFCQDVRHWLDAMPTHHFKYIFEITERSMVSEDNAEEMFTWIHRQGIEIAIDDFGTGHSALIYLEKFKFDYLKIDRGFVQSIGMETVTSPVLDAVLNLARKLNMNTVAEGVETSDQAVWLLERGVTYMQGYLFSKPCTVAQLSENYQILMPHTTPSSKPSP</sequence>
<feature type="domain" description="EAL" evidence="11">
    <location>
        <begin position="266"/>
        <end position="519"/>
    </location>
</feature>
<feature type="transmembrane region" description="Helical" evidence="10">
    <location>
        <begin position="20"/>
        <end position="41"/>
    </location>
</feature>
<dbReference type="RefSeq" id="WP_078004674.1">
    <property type="nucleotide sequence ID" value="NZ_MRUL01000022.1"/>
</dbReference>
<dbReference type="Proteomes" id="UP000190667">
    <property type="component" value="Unassembled WGS sequence"/>
</dbReference>
<name>A0A1S8YE75_9GAMM</name>
<dbReference type="AlphaFoldDB" id="A0A1S8YE75"/>
<evidence type="ECO:0000256" key="6">
    <source>
        <dbReference type="ARBA" id="ARBA00022801"/>
    </source>
</evidence>
<organism evidence="12 13">
    <name type="scientific">Izhakiella australiensis</name>
    <dbReference type="NCBI Taxonomy" id="1926881"/>
    <lineage>
        <taxon>Bacteria</taxon>
        <taxon>Pseudomonadati</taxon>
        <taxon>Pseudomonadota</taxon>
        <taxon>Gammaproteobacteria</taxon>
        <taxon>Enterobacterales</taxon>
        <taxon>Erwiniaceae</taxon>
        <taxon>Izhakiella</taxon>
    </lineage>
</organism>
<keyword evidence="4" id="KW-0973">c-di-GMP</keyword>
<dbReference type="InterPro" id="IPR001633">
    <property type="entry name" value="EAL_dom"/>
</dbReference>
<dbReference type="PANTHER" id="PTHR33121:SF73">
    <property type="entry name" value="CYCLIC DI-GMP PHOSPHODIESTERASE PDEN-RELATED"/>
    <property type="match status" value="1"/>
</dbReference>
<keyword evidence="7 10" id="KW-1133">Transmembrane helix</keyword>
<evidence type="ECO:0000256" key="5">
    <source>
        <dbReference type="ARBA" id="ARBA00022692"/>
    </source>
</evidence>
<accession>A0A1S8YE75</accession>
<dbReference type="Pfam" id="PF12792">
    <property type="entry name" value="CSS-motif"/>
    <property type="match status" value="1"/>
</dbReference>
<dbReference type="PANTHER" id="PTHR33121">
    <property type="entry name" value="CYCLIC DI-GMP PHOSPHODIESTERASE PDEF"/>
    <property type="match status" value="1"/>
</dbReference>
<reference evidence="12 13" key="1">
    <citation type="submission" date="2016-12" db="EMBL/GenBank/DDBJ databases">
        <title>Izhakiella australiana sp. nov. of genus Izhakiella isolated from Australian desert.</title>
        <authorList>
            <person name="Ji M."/>
        </authorList>
    </citation>
    <scope>NUCLEOTIDE SEQUENCE [LARGE SCALE GENOMIC DNA]</scope>
    <source>
        <strain evidence="12 13">D4N98</strain>
    </source>
</reference>
<dbReference type="EC" id="3.1.4.52" evidence="2"/>
<dbReference type="EMBL" id="MRUL01000022">
    <property type="protein sequence ID" value="OON37076.1"/>
    <property type="molecule type" value="Genomic_DNA"/>
</dbReference>
<evidence type="ECO:0000256" key="7">
    <source>
        <dbReference type="ARBA" id="ARBA00022989"/>
    </source>
</evidence>
<evidence type="ECO:0000256" key="3">
    <source>
        <dbReference type="ARBA" id="ARBA00022475"/>
    </source>
</evidence>
<dbReference type="SUPFAM" id="SSF141868">
    <property type="entry name" value="EAL domain-like"/>
    <property type="match status" value="1"/>
</dbReference>
<comment type="subcellular location">
    <subcellularLocation>
        <location evidence="1">Cell membrane</location>
        <topology evidence="1">Multi-pass membrane protein</topology>
    </subcellularLocation>
</comment>
<evidence type="ECO:0000256" key="1">
    <source>
        <dbReference type="ARBA" id="ARBA00004651"/>
    </source>
</evidence>
<feature type="transmembrane region" description="Helical" evidence="10">
    <location>
        <begin position="241"/>
        <end position="262"/>
    </location>
</feature>
<dbReference type="Gene3D" id="3.20.20.450">
    <property type="entry name" value="EAL domain"/>
    <property type="match status" value="1"/>
</dbReference>
<dbReference type="InterPro" id="IPR035919">
    <property type="entry name" value="EAL_sf"/>
</dbReference>
<comment type="catalytic activity">
    <reaction evidence="9">
        <text>3',3'-c-di-GMP + H2O = 5'-phosphoguanylyl(3'-&gt;5')guanosine + H(+)</text>
        <dbReference type="Rhea" id="RHEA:24902"/>
        <dbReference type="ChEBI" id="CHEBI:15377"/>
        <dbReference type="ChEBI" id="CHEBI:15378"/>
        <dbReference type="ChEBI" id="CHEBI:58754"/>
        <dbReference type="ChEBI" id="CHEBI:58805"/>
        <dbReference type="EC" id="3.1.4.52"/>
    </reaction>
</comment>
<dbReference type="STRING" id="1926881.BTJ39_20940"/>
<keyword evidence="13" id="KW-1185">Reference proteome</keyword>
<dbReference type="GO" id="GO:0071111">
    <property type="term" value="F:cyclic-guanylate-specific phosphodiesterase activity"/>
    <property type="evidence" value="ECO:0007669"/>
    <property type="project" value="UniProtKB-EC"/>
</dbReference>
<proteinExistence type="predicted"/>
<evidence type="ECO:0000259" key="11">
    <source>
        <dbReference type="PROSITE" id="PS50883"/>
    </source>
</evidence>
<keyword evidence="5 10" id="KW-0812">Transmembrane</keyword>
<dbReference type="InterPro" id="IPR024744">
    <property type="entry name" value="CSS-motif_dom"/>
</dbReference>
<dbReference type="NCBIfam" id="NF007839">
    <property type="entry name" value="PRK10551.1"/>
    <property type="match status" value="1"/>
</dbReference>
<evidence type="ECO:0000256" key="4">
    <source>
        <dbReference type="ARBA" id="ARBA00022636"/>
    </source>
</evidence>
<evidence type="ECO:0000256" key="2">
    <source>
        <dbReference type="ARBA" id="ARBA00012282"/>
    </source>
</evidence>
<evidence type="ECO:0000313" key="12">
    <source>
        <dbReference type="EMBL" id="OON37076.1"/>
    </source>
</evidence>
<keyword evidence="8 10" id="KW-0472">Membrane</keyword>
<evidence type="ECO:0000256" key="8">
    <source>
        <dbReference type="ARBA" id="ARBA00023136"/>
    </source>
</evidence>